<dbReference type="RefSeq" id="WP_076287447.1">
    <property type="nucleotide sequence ID" value="NZ_CBCRYD010000001.1"/>
</dbReference>
<organism evidence="1 2">
    <name type="scientific">Paenibacillus taichungensis</name>
    <dbReference type="NCBI Taxonomy" id="484184"/>
    <lineage>
        <taxon>Bacteria</taxon>
        <taxon>Bacillati</taxon>
        <taxon>Bacillota</taxon>
        <taxon>Bacilli</taxon>
        <taxon>Bacillales</taxon>
        <taxon>Paenibacillaceae</taxon>
        <taxon>Paenibacillus</taxon>
    </lineage>
</organism>
<protein>
    <submittedName>
        <fullName evidence="1">Uncharacterized protein</fullName>
    </submittedName>
</protein>
<proteinExistence type="predicted"/>
<keyword evidence="2" id="KW-1185">Reference proteome</keyword>
<dbReference type="EMBL" id="JABMCC010000104">
    <property type="protein sequence ID" value="NUU54314.1"/>
    <property type="molecule type" value="Genomic_DNA"/>
</dbReference>
<dbReference type="Proteomes" id="UP000577724">
    <property type="component" value="Unassembled WGS sequence"/>
</dbReference>
<reference evidence="1 2" key="1">
    <citation type="submission" date="2020-05" db="EMBL/GenBank/DDBJ databases">
        <title>Genome Sequencing of Type Strains.</title>
        <authorList>
            <person name="Lemaire J.F."/>
            <person name="Inderbitzin P."/>
            <person name="Gregorio O.A."/>
            <person name="Collins S.B."/>
            <person name="Wespe N."/>
            <person name="Knight-Connoni V."/>
        </authorList>
    </citation>
    <scope>NUCLEOTIDE SEQUENCE [LARGE SCALE GENOMIC DNA]</scope>
    <source>
        <strain evidence="1 2">DSM 19942</strain>
    </source>
</reference>
<accession>A0ABX2MJU5</accession>
<evidence type="ECO:0000313" key="2">
    <source>
        <dbReference type="Proteomes" id="UP000577724"/>
    </source>
</evidence>
<sequence length="93" mass="11186">MEYRFEQGYFLIYSSARSTSSGDIMVVKLLDRPFKDRFEFLVNSKNYECTTHTEYLNFEPTSHHKPEKPGAFSLERSEFNRMWDTMNQYFEST</sequence>
<name>A0ABX2MJU5_9BACL</name>
<comment type="caution">
    <text evidence="1">The sequence shown here is derived from an EMBL/GenBank/DDBJ whole genome shotgun (WGS) entry which is preliminary data.</text>
</comment>
<dbReference type="GeneID" id="97130931"/>
<evidence type="ECO:0000313" key="1">
    <source>
        <dbReference type="EMBL" id="NUU54314.1"/>
    </source>
</evidence>
<gene>
    <name evidence="1" type="ORF">HP548_09475</name>
</gene>